<keyword evidence="1" id="KW-0813">Transport</keyword>
<dbReference type="AlphaFoldDB" id="A0A3E1B758"/>
<feature type="non-terminal residue" evidence="3">
    <location>
        <position position="1"/>
    </location>
</feature>
<gene>
    <name evidence="3" type="ORF">B5K10_23265</name>
</gene>
<comment type="caution">
    <text evidence="3">The sequence shown here is derived from an EMBL/GenBank/DDBJ whole genome shotgun (WGS) entry which is preliminary data.</text>
</comment>
<sequence>GLKLPISNRLESELEASGAFDAPVPALDLKPRSGPILVTTEYAIAEENAAVFLEIMRRRRHVQSRAGARHWTLTRDVQQPSRWLETFRTPTRVDFHRLNHRLTAADKRLDDELKGLSAACNLPRTTILVERPPVARNSPPDPYVSQK</sequence>
<keyword evidence="2" id="KW-0472">Membrane</keyword>
<dbReference type="Pfam" id="PF05977">
    <property type="entry name" value="MFS_3"/>
    <property type="match status" value="1"/>
</dbReference>
<organism evidence="3 4">
    <name type="scientific">Rhizobium leguminosarum bv. trifolii</name>
    <dbReference type="NCBI Taxonomy" id="386"/>
    <lineage>
        <taxon>Bacteria</taxon>
        <taxon>Pseudomonadati</taxon>
        <taxon>Pseudomonadota</taxon>
        <taxon>Alphaproteobacteria</taxon>
        <taxon>Hyphomicrobiales</taxon>
        <taxon>Rhizobiaceae</taxon>
        <taxon>Rhizobium/Agrobacterium group</taxon>
        <taxon>Rhizobium</taxon>
    </lineage>
</organism>
<protein>
    <submittedName>
        <fullName evidence="3">MFS transporter</fullName>
    </submittedName>
</protein>
<dbReference type="InterPro" id="IPR010290">
    <property type="entry name" value="TM_effector"/>
</dbReference>
<name>A0A3E1B758_RHILT</name>
<evidence type="ECO:0000313" key="4">
    <source>
        <dbReference type="Proteomes" id="UP000256748"/>
    </source>
</evidence>
<dbReference type="Proteomes" id="UP000256748">
    <property type="component" value="Unassembled WGS sequence"/>
</dbReference>
<evidence type="ECO:0000256" key="1">
    <source>
        <dbReference type="ARBA" id="ARBA00022448"/>
    </source>
</evidence>
<proteinExistence type="predicted"/>
<evidence type="ECO:0000256" key="2">
    <source>
        <dbReference type="ARBA" id="ARBA00022475"/>
    </source>
</evidence>
<dbReference type="EMBL" id="NAOO01000031">
    <property type="protein sequence ID" value="RFB87048.1"/>
    <property type="molecule type" value="Genomic_DNA"/>
</dbReference>
<dbReference type="RefSeq" id="WP_172599251.1">
    <property type="nucleotide sequence ID" value="NZ_KZ859526.1"/>
</dbReference>
<accession>A0A3E1B758</accession>
<reference evidence="3 4" key="1">
    <citation type="submission" date="2017-03" db="EMBL/GenBank/DDBJ databases">
        <title>Genome analysis of Rhizobial strains effectives or ineffectives for nitrogen fixation isolated from bean seeds.</title>
        <authorList>
            <person name="Peralta H."/>
            <person name="Aguilar-Vera A."/>
            <person name="Mora Y."/>
            <person name="Vargas-Lagunas C."/>
            <person name="Girard L."/>
            <person name="Mora J."/>
        </authorList>
    </citation>
    <scope>NUCLEOTIDE SEQUENCE [LARGE SCALE GENOMIC DNA]</scope>
    <source>
        <strain evidence="3 4">CCGM5</strain>
    </source>
</reference>
<keyword evidence="2" id="KW-1003">Cell membrane</keyword>
<evidence type="ECO:0000313" key="3">
    <source>
        <dbReference type="EMBL" id="RFB87048.1"/>
    </source>
</evidence>